<proteinExistence type="predicted"/>
<dbReference type="EMBL" id="JAUOQI010000002">
    <property type="protein sequence ID" value="MDO6576407.1"/>
    <property type="molecule type" value="Genomic_DNA"/>
</dbReference>
<sequence length="214" mass="23294">MRGKRGLISVCISLMVYANLTFADNSSTLLNIQQQWASINYEANNSEKEKAFIALIVDAEAFVASSNNSAEALTWLAITQSSAAKAKGGLGALDFAKAARANLEKAIEADEQVLEGTALTVLAALYHNVPGWPVAFGSDKKAARLFEKALALYPNSMDTHYFYAEYLFDDGEYEEAARHLTLAKSAPEKQNRPIADKGRRAEIESLEAKVASKL</sequence>
<organism evidence="2 3">
    <name type="scientific">Alteromonas stellipolaris</name>
    <dbReference type="NCBI Taxonomy" id="233316"/>
    <lineage>
        <taxon>Bacteria</taxon>
        <taxon>Pseudomonadati</taxon>
        <taxon>Pseudomonadota</taxon>
        <taxon>Gammaproteobacteria</taxon>
        <taxon>Alteromonadales</taxon>
        <taxon>Alteromonadaceae</taxon>
        <taxon>Alteromonas/Salinimonas group</taxon>
        <taxon>Alteromonas</taxon>
    </lineage>
</organism>
<gene>
    <name evidence="2" type="ORF">Q4527_03355</name>
</gene>
<evidence type="ECO:0000313" key="3">
    <source>
        <dbReference type="Proteomes" id="UP001170717"/>
    </source>
</evidence>
<dbReference type="Proteomes" id="UP001170717">
    <property type="component" value="Unassembled WGS sequence"/>
</dbReference>
<evidence type="ECO:0008006" key="4">
    <source>
        <dbReference type="Google" id="ProtNLM"/>
    </source>
</evidence>
<evidence type="ECO:0000256" key="1">
    <source>
        <dbReference type="SAM" id="SignalP"/>
    </source>
</evidence>
<feature type="signal peptide" evidence="1">
    <location>
        <begin position="1"/>
        <end position="23"/>
    </location>
</feature>
<accession>A0AAW7Z2C8</accession>
<dbReference type="AlphaFoldDB" id="A0AAW7Z2C8"/>
<keyword evidence="1" id="KW-0732">Signal</keyword>
<evidence type="ECO:0000313" key="2">
    <source>
        <dbReference type="EMBL" id="MDO6576407.1"/>
    </source>
</evidence>
<name>A0AAW7Z2C8_9ALTE</name>
<feature type="chain" id="PRO_5043319845" description="Tetratricopeptide repeat protein" evidence="1">
    <location>
        <begin position="24"/>
        <end position="214"/>
    </location>
</feature>
<reference evidence="2" key="1">
    <citation type="submission" date="2023-07" db="EMBL/GenBank/DDBJ databases">
        <title>Genome content predicts the carbon catabolic preferences of heterotrophic bacteria.</title>
        <authorList>
            <person name="Gralka M."/>
        </authorList>
    </citation>
    <scope>NUCLEOTIDE SEQUENCE</scope>
    <source>
        <strain evidence="2">F2M12</strain>
    </source>
</reference>
<dbReference type="InterPro" id="IPR011990">
    <property type="entry name" value="TPR-like_helical_dom_sf"/>
</dbReference>
<dbReference type="Pfam" id="PF14559">
    <property type="entry name" value="TPR_19"/>
    <property type="match status" value="1"/>
</dbReference>
<dbReference type="Gene3D" id="1.25.40.10">
    <property type="entry name" value="Tetratricopeptide repeat domain"/>
    <property type="match status" value="1"/>
</dbReference>
<dbReference type="SUPFAM" id="SSF48452">
    <property type="entry name" value="TPR-like"/>
    <property type="match status" value="1"/>
</dbReference>
<comment type="caution">
    <text evidence="2">The sequence shown here is derived from an EMBL/GenBank/DDBJ whole genome shotgun (WGS) entry which is preliminary data.</text>
</comment>
<protein>
    <recommendedName>
        <fullName evidence="4">Tetratricopeptide repeat protein</fullName>
    </recommendedName>
</protein>
<dbReference type="RefSeq" id="WP_303537991.1">
    <property type="nucleotide sequence ID" value="NZ_JAUOQI010000002.1"/>
</dbReference>